<sequence length="67" mass="7241">MNANAFTNWRKSTYSSGNPQQCVEVGEAPGLRGVRDSKLGEASPVLVFGCESWSTFMTAVRSGSLNR</sequence>
<evidence type="ECO:0000259" key="2">
    <source>
        <dbReference type="Pfam" id="PF04149"/>
    </source>
</evidence>
<dbReference type="EMBL" id="FOZX01000002">
    <property type="protein sequence ID" value="SFS55701.1"/>
    <property type="molecule type" value="Genomic_DNA"/>
</dbReference>
<dbReference type="RefSeq" id="WP_093415315.1">
    <property type="nucleotide sequence ID" value="NZ_FOZX01000002.1"/>
</dbReference>
<dbReference type="OrthoDB" id="4564763at2"/>
<feature type="region of interest" description="Disordered" evidence="1">
    <location>
        <begin position="1"/>
        <end position="21"/>
    </location>
</feature>
<dbReference type="InterPro" id="IPR007278">
    <property type="entry name" value="DUF397"/>
</dbReference>
<evidence type="ECO:0000313" key="4">
    <source>
        <dbReference type="Proteomes" id="UP000198852"/>
    </source>
</evidence>
<dbReference type="Pfam" id="PF04149">
    <property type="entry name" value="DUF397"/>
    <property type="match status" value="1"/>
</dbReference>
<gene>
    <name evidence="3" type="ORF">SAMN05660874_01844</name>
</gene>
<dbReference type="Proteomes" id="UP000198852">
    <property type="component" value="Unassembled WGS sequence"/>
</dbReference>
<evidence type="ECO:0000256" key="1">
    <source>
        <dbReference type="SAM" id="MobiDB-lite"/>
    </source>
</evidence>
<accession>A0A1I6QTD3</accession>
<proteinExistence type="predicted"/>
<feature type="domain" description="DUF397" evidence="2">
    <location>
        <begin position="8"/>
        <end position="61"/>
    </location>
</feature>
<organism evidence="3 4">
    <name type="scientific">Saccharopolyspora flava</name>
    <dbReference type="NCBI Taxonomy" id="95161"/>
    <lineage>
        <taxon>Bacteria</taxon>
        <taxon>Bacillati</taxon>
        <taxon>Actinomycetota</taxon>
        <taxon>Actinomycetes</taxon>
        <taxon>Pseudonocardiales</taxon>
        <taxon>Pseudonocardiaceae</taxon>
        <taxon>Saccharopolyspora</taxon>
    </lineage>
</organism>
<dbReference type="AlphaFoldDB" id="A0A1I6QTD3"/>
<evidence type="ECO:0000313" key="3">
    <source>
        <dbReference type="EMBL" id="SFS55701.1"/>
    </source>
</evidence>
<protein>
    <recommendedName>
        <fullName evidence="2">DUF397 domain-containing protein</fullName>
    </recommendedName>
</protein>
<keyword evidence="4" id="KW-1185">Reference proteome</keyword>
<name>A0A1I6QTD3_9PSEU</name>
<reference evidence="4" key="1">
    <citation type="submission" date="2016-10" db="EMBL/GenBank/DDBJ databases">
        <authorList>
            <person name="Varghese N."/>
            <person name="Submissions S."/>
        </authorList>
    </citation>
    <scope>NUCLEOTIDE SEQUENCE [LARGE SCALE GENOMIC DNA]</scope>
    <source>
        <strain evidence="4">DSM 44771</strain>
    </source>
</reference>
<dbReference type="STRING" id="95161.SAMN05660874_01844"/>